<keyword evidence="2" id="KW-0677">Repeat</keyword>
<dbReference type="SUPFAM" id="SSF57196">
    <property type="entry name" value="EGF/Laminin"/>
    <property type="match status" value="4"/>
</dbReference>
<feature type="domain" description="EGF-like" evidence="7">
    <location>
        <begin position="222"/>
        <end position="259"/>
    </location>
</feature>
<evidence type="ECO:0000256" key="4">
    <source>
        <dbReference type="ARBA" id="ARBA00023180"/>
    </source>
</evidence>
<feature type="domain" description="EGF-like" evidence="7">
    <location>
        <begin position="506"/>
        <end position="540"/>
    </location>
</feature>
<feature type="domain" description="EGF-like" evidence="7">
    <location>
        <begin position="387"/>
        <end position="427"/>
    </location>
</feature>
<feature type="disulfide bond" evidence="5">
    <location>
        <begin position="331"/>
        <end position="340"/>
    </location>
</feature>
<feature type="disulfide bond" evidence="5">
    <location>
        <begin position="82"/>
        <end position="91"/>
    </location>
</feature>
<dbReference type="InterPro" id="IPR013032">
    <property type="entry name" value="EGF-like_CS"/>
</dbReference>
<dbReference type="PROSITE" id="PS00022">
    <property type="entry name" value="EGF_1"/>
    <property type="match status" value="11"/>
</dbReference>
<dbReference type="Pfam" id="PF07645">
    <property type="entry name" value="EGF_CA"/>
    <property type="match status" value="2"/>
</dbReference>
<comment type="caution">
    <text evidence="5">Lacks conserved residue(s) required for the propagation of feature annotation.</text>
</comment>
<keyword evidence="4" id="KW-0325">Glycoprotein</keyword>
<dbReference type="InterPro" id="IPR018097">
    <property type="entry name" value="EGF_Ca-bd_CS"/>
</dbReference>
<evidence type="ECO:0000313" key="8">
    <source>
        <dbReference type="EMBL" id="CAG5080379.1"/>
    </source>
</evidence>
<dbReference type="Proteomes" id="UP001158576">
    <property type="component" value="Chromosome PAR"/>
</dbReference>
<dbReference type="PROSITE" id="PS00010">
    <property type="entry name" value="ASX_HYDROXYL"/>
    <property type="match status" value="4"/>
</dbReference>
<keyword evidence="6" id="KW-1133">Transmembrane helix</keyword>
<dbReference type="PROSITE" id="PS01187">
    <property type="entry name" value="EGF_CA"/>
    <property type="match status" value="3"/>
</dbReference>
<dbReference type="EMBL" id="OU015568">
    <property type="protein sequence ID" value="CAG5080379.1"/>
    <property type="molecule type" value="Genomic_DNA"/>
</dbReference>
<feature type="domain" description="EGF-like" evidence="7">
    <location>
        <begin position="93"/>
        <end position="128"/>
    </location>
</feature>
<dbReference type="Pfam" id="PF12661">
    <property type="entry name" value="hEGF"/>
    <property type="match status" value="1"/>
</dbReference>
<feature type="domain" description="EGF-like" evidence="7">
    <location>
        <begin position="428"/>
        <end position="465"/>
    </location>
</feature>
<feature type="disulfide bond" evidence="5">
    <location>
        <begin position="578"/>
        <end position="588"/>
    </location>
</feature>
<dbReference type="SUPFAM" id="SSF57184">
    <property type="entry name" value="Growth factor receptor domain"/>
    <property type="match status" value="1"/>
</dbReference>
<accession>A0ABN7RPU0</accession>
<feature type="domain" description="EGF-like" evidence="7">
    <location>
        <begin position="574"/>
        <end position="611"/>
    </location>
</feature>
<evidence type="ECO:0000259" key="7">
    <source>
        <dbReference type="PROSITE" id="PS50026"/>
    </source>
</evidence>
<evidence type="ECO:0000256" key="2">
    <source>
        <dbReference type="ARBA" id="ARBA00022737"/>
    </source>
</evidence>
<dbReference type="Gene3D" id="2.10.25.10">
    <property type="entry name" value="Laminin"/>
    <property type="match status" value="9"/>
</dbReference>
<dbReference type="PROSITE" id="PS01186">
    <property type="entry name" value="EGF_2"/>
    <property type="match status" value="6"/>
</dbReference>
<organism evidence="8 9">
    <name type="scientific">Oikopleura dioica</name>
    <name type="common">Tunicate</name>
    <dbReference type="NCBI Taxonomy" id="34765"/>
    <lineage>
        <taxon>Eukaryota</taxon>
        <taxon>Metazoa</taxon>
        <taxon>Chordata</taxon>
        <taxon>Tunicata</taxon>
        <taxon>Appendicularia</taxon>
        <taxon>Copelata</taxon>
        <taxon>Oikopleuridae</taxon>
        <taxon>Oikopleura</taxon>
    </lineage>
</organism>
<dbReference type="SMART" id="SM00179">
    <property type="entry name" value="EGF_CA"/>
    <property type="match status" value="5"/>
</dbReference>
<feature type="domain" description="EGF-like" evidence="7">
    <location>
        <begin position="130"/>
        <end position="166"/>
    </location>
</feature>
<feature type="domain" description="EGF-like" evidence="7">
    <location>
        <begin position="305"/>
        <end position="341"/>
    </location>
</feature>
<dbReference type="PROSITE" id="PS50026">
    <property type="entry name" value="EGF_3"/>
    <property type="match status" value="11"/>
</dbReference>
<evidence type="ECO:0000256" key="3">
    <source>
        <dbReference type="ARBA" id="ARBA00023157"/>
    </source>
</evidence>
<feature type="disulfide bond" evidence="5">
    <location>
        <begin position="118"/>
        <end position="127"/>
    </location>
</feature>
<evidence type="ECO:0000313" key="9">
    <source>
        <dbReference type="Proteomes" id="UP001158576"/>
    </source>
</evidence>
<feature type="disulfide bond" evidence="5">
    <location>
        <begin position="495"/>
        <end position="504"/>
    </location>
</feature>
<dbReference type="CDD" id="cd00054">
    <property type="entry name" value="EGF_CA"/>
    <property type="match status" value="4"/>
</dbReference>
<dbReference type="SMART" id="SM00181">
    <property type="entry name" value="EGF"/>
    <property type="match status" value="14"/>
</dbReference>
<evidence type="ECO:0000256" key="5">
    <source>
        <dbReference type="PROSITE-ProRule" id="PRU00076"/>
    </source>
</evidence>
<dbReference type="InterPro" id="IPR000742">
    <property type="entry name" value="EGF"/>
</dbReference>
<evidence type="ECO:0000256" key="6">
    <source>
        <dbReference type="SAM" id="Phobius"/>
    </source>
</evidence>
<keyword evidence="6" id="KW-0812">Transmembrane</keyword>
<dbReference type="PANTHER" id="PTHR24049">
    <property type="entry name" value="CRUMBS FAMILY MEMBER"/>
    <property type="match status" value="1"/>
</dbReference>
<dbReference type="InterPro" id="IPR049883">
    <property type="entry name" value="NOTCH1_EGF-like"/>
</dbReference>
<dbReference type="InterPro" id="IPR001881">
    <property type="entry name" value="EGF-like_Ca-bd_dom"/>
</dbReference>
<feature type="disulfide bond" evidence="5">
    <location>
        <begin position="601"/>
        <end position="610"/>
    </location>
</feature>
<keyword evidence="9" id="KW-1185">Reference proteome</keyword>
<feature type="disulfide bond" evidence="5">
    <location>
        <begin position="530"/>
        <end position="539"/>
    </location>
</feature>
<feature type="domain" description="EGF-like" evidence="7">
    <location>
        <begin position="467"/>
        <end position="505"/>
    </location>
</feature>
<feature type="disulfide bond" evidence="5">
    <location>
        <begin position="156"/>
        <end position="165"/>
    </location>
</feature>
<gene>
    <name evidence="8" type="ORF">OKIOD_LOCUS1122</name>
</gene>
<feature type="transmembrane region" description="Helical" evidence="6">
    <location>
        <begin position="678"/>
        <end position="703"/>
    </location>
</feature>
<feature type="disulfide bond" evidence="5">
    <location>
        <begin position="293"/>
        <end position="302"/>
    </location>
</feature>
<proteinExistence type="predicted"/>
<keyword evidence="6" id="KW-0472">Membrane</keyword>
<evidence type="ECO:0000256" key="1">
    <source>
        <dbReference type="ARBA" id="ARBA00022536"/>
    </source>
</evidence>
<feature type="disulfide bond" evidence="5">
    <location>
        <begin position="417"/>
        <end position="426"/>
    </location>
</feature>
<keyword evidence="3 5" id="KW-1015">Disulfide bond</keyword>
<name>A0ABN7RPU0_OIKDI</name>
<keyword evidence="1 5" id="KW-0245">EGF-like domain</keyword>
<dbReference type="InterPro" id="IPR000152">
    <property type="entry name" value="EGF-type_Asp/Asn_hydroxyl_site"/>
</dbReference>
<reference evidence="8 9" key="1">
    <citation type="submission" date="2021-04" db="EMBL/GenBank/DDBJ databases">
        <authorList>
            <person name="Bliznina A."/>
        </authorList>
    </citation>
    <scope>NUCLEOTIDE SEQUENCE [LARGE SCALE GENOMIC DNA]</scope>
</reference>
<sequence length="742" mass="80977">MKLGSETFEGCVKDLKLGSAPIGLGLQPGIDPDNAPSDDLVFFPTDDDFCISTECAFDSCIYSSCSGNGACISDSEVHLCICNEEFVGDYCNITAACQDIDCGDFGYCIGMNNGTCICDEGFEGENCEVNIDDCESSSCSRFSTCIDGVNSYECSCDSGFFGPHCTITKNSTCADSPCLDDEQCVPVDIKSMEFNFKCVKKGPDCVEPCPEGLVCRQDQCVPIDYCEFVDECQKNSYCWVKNNTASCVCLPGWEGESCEIDFDECAVHSSHGEPVCSEFGTCINMPGTYRCECMDGITGPFCTIDVDECIENPCKNSGRCENEFGGYKCYCYREFYGENCEFACRPGTCQNDGVCLTEDLENGNQGWSCNCPEHIYGEKCEHISPCYSVPCGAENECVVNVTEIASGKNKNKFECECSEGLTGKLCNFEDRCFTDDPCLNGPCTPEDDKFFCDCTDTGFSGQTCGEDIDECSLEIDPCGDHGSCFNTPGSFTCECDDGYSGILCEIKDLCFEVSCSDQGQCDPSTGFCICNPGFLPPDCSEIDNCFEVTCLNNGTCAEGLCACDDRWVGQNCEFENPCEEDLCGNGRCKVDEMSGQAECECNFGYIGKQCIQEVTCEFLECPSSQTCIDESPPKCIDKTPQNPKDKKDQRTNEKLGGSVIETQGTLESGLTHTPSTVALPWIIVISVIGSIIVIGLITFLAVLRSKRRATGTYSPTRHEKQPEVIKQTMWKSLESPEPERLI</sequence>
<feature type="domain" description="EGF-like" evidence="7">
    <location>
        <begin position="261"/>
        <end position="303"/>
    </location>
</feature>
<protein>
    <submittedName>
        <fullName evidence="8">Oidioi.mRNA.OKI2018_I69.PAR.g9564.t1.cds</fullName>
    </submittedName>
</protein>
<feature type="domain" description="EGF-like" evidence="7">
    <location>
        <begin position="56"/>
        <end position="92"/>
    </location>
</feature>
<dbReference type="InterPro" id="IPR051022">
    <property type="entry name" value="Notch_Cell-Fate_Det"/>
</dbReference>
<feature type="disulfide bond" evidence="5">
    <location>
        <begin position="249"/>
        <end position="258"/>
    </location>
</feature>
<dbReference type="InterPro" id="IPR009030">
    <property type="entry name" value="Growth_fac_rcpt_cys_sf"/>
</dbReference>